<proteinExistence type="predicted"/>
<comment type="caution">
    <text evidence="1">The sequence shown here is derived from an EMBL/GenBank/DDBJ whole genome shotgun (WGS) entry which is preliminary data.</text>
</comment>
<dbReference type="Proteomes" id="UP000540929">
    <property type="component" value="Unassembled WGS sequence"/>
</dbReference>
<accession>A0A7Z0B588</accession>
<dbReference type="RefSeq" id="WP_179704266.1">
    <property type="nucleotide sequence ID" value="NZ_JACCAS010000001.1"/>
</dbReference>
<keyword evidence="3" id="KW-1185">Reference proteome</keyword>
<dbReference type="EMBL" id="JACCAU010000001">
    <property type="protein sequence ID" value="NYH20152.1"/>
    <property type="molecule type" value="Genomic_DNA"/>
</dbReference>
<name>A0A7Z0B588_9BURK</name>
<evidence type="ECO:0000313" key="1">
    <source>
        <dbReference type="EMBL" id="NYH20152.1"/>
    </source>
</evidence>
<dbReference type="Proteomes" id="UP000572540">
    <property type="component" value="Unassembled WGS sequence"/>
</dbReference>
<evidence type="ECO:0000313" key="4">
    <source>
        <dbReference type="Proteomes" id="UP000572540"/>
    </source>
</evidence>
<evidence type="ECO:0000313" key="2">
    <source>
        <dbReference type="EMBL" id="NYH20824.1"/>
    </source>
</evidence>
<protein>
    <submittedName>
        <fullName evidence="1">Uncharacterized protein</fullName>
    </submittedName>
</protein>
<gene>
    <name evidence="2" type="ORF">GGD40_000303</name>
    <name evidence="1" type="ORF">GGD41_007380</name>
</gene>
<organism evidence="1 4">
    <name type="scientific">Paraburkholderia bryophila</name>
    <dbReference type="NCBI Taxonomy" id="420952"/>
    <lineage>
        <taxon>Bacteria</taxon>
        <taxon>Pseudomonadati</taxon>
        <taxon>Pseudomonadota</taxon>
        <taxon>Betaproteobacteria</taxon>
        <taxon>Burkholderiales</taxon>
        <taxon>Burkholderiaceae</taxon>
        <taxon>Paraburkholderia</taxon>
    </lineage>
</organism>
<evidence type="ECO:0000313" key="3">
    <source>
        <dbReference type="Proteomes" id="UP000540929"/>
    </source>
</evidence>
<sequence length="92" mass="10045">MHILHGNHEILPFAVGKLAALNHTQVLNDDARGGASQMPSVWRESQAGQPPAGFYRFSSEASLHERMDCLRGAVTPVRNVVSDVSPESIAYF</sequence>
<reference evidence="3 4" key="1">
    <citation type="submission" date="2020-07" db="EMBL/GenBank/DDBJ databases">
        <title>Exploring microbial biodiversity for novel pathways involved in the catabolism of aromatic compounds derived from lignin.</title>
        <authorList>
            <person name="Elkins J."/>
        </authorList>
    </citation>
    <scope>NUCLEOTIDE SEQUENCE [LARGE SCALE GENOMIC DNA]</scope>
    <source>
        <strain evidence="1 4">H2C3B</strain>
        <strain evidence="2 3">H2C3C</strain>
    </source>
</reference>
<dbReference type="AlphaFoldDB" id="A0A7Z0B588"/>
<dbReference type="EMBL" id="JACCAS010000001">
    <property type="protein sequence ID" value="NYH20824.1"/>
    <property type="molecule type" value="Genomic_DNA"/>
</dbReference>